<dbReference type="SUPFAM" id="SSF52047">
    <property type="entry name" value="RNI-like"/>
    <property type="match status" value="1"/>
</dbReference>
<feature type="domain" description="C-Maf-inducing protein PH" evidence="2">
    <location>
        <begin position="283"/>
        <end position="336"/>
    </location>
</feature>
<feature type="compositionally biased region" description="Polar residues" evidence="1">
    <location>
        <begin position="22"/>
        <end position="37"/>
    </location>
</feature>
<proteinExistence type="predicted"/>
<evidence type="ECO:0000313" key="4">
    <source>
        <dbReference type="WBParaSite" id="PSAMB.scaffold314size57232.g4576.t1"/>
    </source>
</evidence>
<evidence type="ECO:0000259" key="2">
    <source>
        <dbReference type="Pfam" id="PF23066"/>
    </source>
</evidence>
<reference evidence="4" key="1">
    <citation type="submission" date="2022-11" db="UniProtKB">
        <authorList>
            <consortium name="WormBaseParasite"/>
        </authorList>
    </citation>
    <scope>IDENTIFICATION</scope>
</reference>
<feature type="compositionally biased region" description="Polar residues" evidence="1">
    <location>
        <begin position="137"/>
        <end position="153"/>
    </location>
</feature>
<dbReference type="Gene3D" id="3.80.10.10">
    <property type="entry name" value="Ribonuclease Inhibitor"/>
    <property type="match status" value="1"/>
</dbReference>
<evidence type="ECO:0000313" key="3">
    <source>
        <dbReference type="Proteomes" id="UP000887566"/>
    </source>
</evidence>
<dbReference type="WBParaSite" id="PSAMB.scaffold314size57232.g4576.t1">
    <property type="protein sequence ID" value="PSAMB.scaffold314size57232.g4576.t1"/>
    <property type="gene ID" value="PSAMB.scaffold314size57232.g4576"/>
</dbReference>
<keyword evidence="3" id="KW-1185">Reference proteome</keyword>
<protein>
    <submittedName>
        <fullName evidence="4">C-Maf-inducing protein</fullName>
    </submittedName>
</protein>
<evidence type="ECO:0000256" key="1">
    <source>
        <dbReference type="SAM" id="MobiDB-lite"/>
    </source>
</evidence>
<dbReference type="SMART" id="SM00368">
    <property type="entry name" value="LRR_RI"/>
    <property type="match status" value="2"/>
</dbReference>
<name>A0A914W6B5_9BILA</name>
<dbReference type="PANTHER" id="PTHR25480">
    <property type="entry name" value="LEUCINE-RICH REPEAT-CONTAINING PROTEIN 73"/>
    <property type="match status" value="1"/>
</dbReference>
<feature type="compositionally biased region" description="Low complexity" evidence="1">
    <location>
        <begin position="46"/>
        <end position="61"/>
    </location>
</feature>
<dbReference type="Pfam" id="PF23066">
    <property type="entry name" value="PH_21"/>
    <property type="match status" value="1"/>
</dbReference>
<dbReference type="InterPro" id="IPR052813">
    <property type="entry name" value="CMIP"/>
</dbReference>
<feature type="region of interest" description="Disordered" evidence="1">
    <location>
        <begin position="1"/>
        <end position="153"/>
    </location>
</feature>
<dbReference type="InterPro" id="IPR032675">
    <property type="entry name" value="LRR_dom_sf"/>
</dbReference>
<dbReference type="PANTHER" id="PTHR25480:SF0">
    <property type="entry name" value="C-MAF-INDUCING PROTEIN"/>
    <property type="match status" value="1"/>
</dbReference>
<sequence length="919" mass="101410">MAASSMAPEGASGRLYRRRGTKSSTGSDPENISLTSSYDDKAVLTSASSGDASSSASQGGSVEALPSDDHRPDSSLSSGAGRFVQSPKSPSHSASAVNSPSSAMRALNTLLRSPLRTPQRRNKKGAMPPPLSLDVMSISNGRTTPPDQNDGQTDTLVKEERRFKLKFRLPPVIRKKRSCPSLYHYNNTQSCTVGNNNNNNNIGDEPASPKTPMLSGDTVEWIRNPLSGVQAPASANLADYDCGPVFRFDFESTDLETATGGASRSRSFPTFVAANAGVPAGARYMLVKDSPPVQICRLVHPRTVVGKLSSSKLLRRWETHCLVLNSETLASTTTNQLYARNQWLYSLQWRRYMLRYRRLLRNCSRPEVLLKEIMSMVEMAQGSPLQDDSIFLEPVRLVCRVLQQIFEGTLPHTLLDPVITCIAPLLETVSAVAEICPWFNRYCRDSPRSRLVDDIFSNVAHHTLKRNMDFGKFPSARTFVQNFLVALMAQNDGLARVRMFIDRVHGPTSQCPHPRVLPNLISAALAAIQSVFDPALARSRGDDSTLPSYVDYLSSADLSLIGDADDSPCDSPARRVDRKRLECYCVVLDAISEFDDWRATVASMIQPLPFPESALSDETFAEYMSHVVRRIGGDARCEVHRTVLGVREGKEGWFHIYCPGGLTCVDDGQLYAHMLRTLLSCCCKRKHFLQGLTAMLGPLQLLALRENDAAMQALCFMLELEVVEGEDLKMQMITSLQSTSPGRRYYAGLCDRQIALRELQQKGGPRKLTLPSKSTDGDLAVLLSSGSFGNLEWLSLAFTNVTSACAELLIKLPSLRYLNLWSTQFGDAGVQLISEHLTKLQVLNLCETRVTDRGLESLAGLKNLRKLNLNSTRLSATTFQQIKAKLPALQEVDVRYTEAWCAEDYTAPPRPAPPSNSEQ</sequence>
<feature type="compositionally biased region" description="Low complexity" evidence="1">
    <location>
        <begin position="89"/>
        <end position="103"/>
    </location>
</feature>
<dbReference type="Proteomes" id="UP000887566">
    <property type="component" value="Unplaced"/>
</dbReference>
<accession>A0A914W6B5</accession>
<organism evidence="3 4">
    <name type="scientific">Plectus sambesii</name>
    <dbReference type="NCBI Taxonomy" id="2011161"/>
    <lineage>
        <taxon>Eukaryota</taxon>
        <taxon>Metazoa</taxon>
        <taxon>Ecdysozoa</taxon>
        <taxon>Nematoda</taxon>
        <taxon>Chromadorea</taxon>
        <taxon>Plectida</taxon>
        <taxon>Plectina</taxon>
        <taxon>Plectoidea</taxon>
        <taxon>Plectidae</taxon>
        <taxon>Plectus</taxon>
    </lineage>
</organism>
<dbReference type="InterPro" id="IPR056429">
    <property type="entry name" value="PH_CMIP"/>
</dbReference>
<dbReference type="AlphaFoldDB" id="A0A914W6B5"/>